<dbReference type="InterPro" id="IPR014031">
    <property type="entry name" value="Ketoacyl_synth_C"/>
</dbReference>
<dbReference type="Gene3D" id="3.30.70.3290">
    <property type="match status" value="1"/>
</dbReference>
<keyword evidence="6" id="KW-1185">Reference proteome</keyword>
<dbReference type="Gene3D" id="3.40.50.720">
    <property type="entry name" value="NAD(P)-binding Rossmann-like Domain"/>
    <property type="match status" value="1"/>
</dbReference>
<dbReference type="Pfam" id="PF00698">
    <property type="entry name" value="Acyl_transf_1"/>
    <property type="match status" value="1"/>
</dbReference>
<dbReference type="GO" id="GO:0004312">
    <property type="term" value="F:fatty acid synthase activity"/>
    <property type="evidence" value="ECO:0007669"/>
    <property type="project" value="TreeGrafter"/>
</dbReference>
<dbReference type="InterPro" id="IPR016039">
    <property type="entry name" value="Thiolase-like"/>
</dbReference>
<dbReference type="Pfam" id="PF02801">
    <property type="entry name" value="Ketoacyl-synt_C"/>
    <property type="match status" value="1"/>
</dbReference>
<dbReference type="SUPFAM" id="SSF52151">
    <property type="entry name" value="FabD/lysophospholipase-like"/>
    <property type="match status" value="1"/>
</dbReference>
<feature type="region of interest" description="N-terminal hotdog fold" evidence="1">
    <location>
        <begin position="884"/>
        <end position="1046"/>
    </location>
</feature>
<evidence type="ECO:0000313" key="5">
    <source>
        <dbReference type="EMBL" id="KAK7792286.1"/>
    </source>
</evidence>
<feature type="compositionally biased region" description="Low complexity" evidence="2">
    <location>
        <begin position="1022"/>
        <end position="1042"/>
    </location>
</feature>
<evidence type="ECO:0000259" key="3">
    <source>
        <dbReference type="PROSITE" id="PS52004"/>
    </source>
</evidence>
<dbReference type="Gene3D" id="3.40.366.10">
    <property type="entry name" value="Malonyl-Coenzyme A Acyl Carrier Protein, domain 2"/>
    <property type="match status" value="1"/>
</dbReference>
<dbReference type="Proteomes" id="UP001378592">
    <property type="component" value="Unassembled WGS sequence"/>
</dbReference>
<dbReference type="InterPro" id="IPR016035">
    <property type="entry name" value="Acyl_Trfase/lysoPLipase"/>
</dbReference>
<dbReference type="Pfam" id="PF16197">
    <property type="entry name" value="KAsynt_C_assoc"/>
    <property type="match status" value="1"/>
</dbReference>
<dbReference type="EMBL" id="JAZDUA010000458">
    <property type="protein sequence ID" value="KAK7792286.1"/>
    <property type="molecule type" value="Genomic_DNA"/>
</dbReference>
<dbReference type="InterPro" id="IPR032821">
    <property type="entry name" value="PKS_assoc"/>
</dbReference>
<dbReference type="SUPFAM" id="SSF53901">
    <property type="entry name" value="Thiolase-like"/>
    <property type="match status" value="1"/>
</dbReference>
<reference evidence="5 6" key="1">
    <citation type="submission" date="2024-03" db="EMBL/GenBank/DDBJ databases">
        <title>The genome assembly and annotation of the cricket Gryllus longicercus Weissman &amp; Gray.</title>
        <authorList>
            <person name="Szrajer S."/>
            <person name="Gray D."/>
            <person name="Ylla G."/>
        </authorList>
    </citation>
    <scope>NUCLEOTIDE SEQUENCE [LARGE SCALE GENOMIC DNA]</scope>
    <source>
        <strain evidence="5">DAG 2021-001</strain>
        <tissue evidence="5">Whole body minus gut</tissue>
    </source>
</reference>
<protein>
    <recommendedName>
        <fullName evidence="7">Fatty acid synthase</fullName>
    </recommendedName>
</protein>
<dbReference type="InterPro" id="IPR049391">
    <property type="entry name" value="FAS_pseudo-KR"/>
</dbReference>
<feature type="domain" description="Ketosynthase family 3 (KS3)" evidence="3">
    <location>
        <begin position="35"/>
        <end position="442"/>
    </location>
</feature>
<dbReference type="Pfam" id="PF21149">
    <property type="entry name" value="FAS_pseudo-KR"/>
    <property type="match status" value="1"/>
</dbReference>
<dbReference type="InterPro" id="IPR049552">
    <property type="entry name" value="PKS_DH_N"/>
</dbReference>
<dbReference type="InterPro" id="IPR050091">
    <property type="entry name" value="PKS_NRPS_Biosynth_Enz"/>
</dbReference>
<dbReference type="InterPro" id="IPR020841">
    <property type="entry name" value="PKS_Beta-ketoAc_synthase_dom"/>
</dbReference>
<sequence length="1596" mass="171931">MASVQTRPEQQLTPQQDQTQQMDDKLGRSLPTIADDEVVISGVAGRFPECDNVQELREALLRGADLLTSDDRRWSDEHPEIPRRSGKINGLEKFDASFFSVHFKQAHTLDPMCRLLLERSYEAIVDAGVNPRTLRGSRMGVFVGACYSESEKFWFYEKLQLSGFGLTGCSRAMLANRISYWLGAKGASCTKDTACSSSMYAFYEAFEAIRNGHIDCALVGGTNLTLHPYMSLQFSRLGVLSPKGKSRPFDQDGDGYVRSEAIAAVFLQRAKDARRVYATVVNAAVNCDGYKEQGITYPSGQAQAELMRDTCRGAGVDPGSVAFIEAHGTGTRVGDPEEVGSIDKVFCLESGRQKPLLIGSVKSNLGHTEPVSGLCSIAKVIVAMEEGVIPPSINFRRPRKTIQGLMEGRVKVVTEVTPWNGGVVVLNSFGFGGANAVVLLRSPTHAPPAPEAKGEGDSDVPPLPRLVLASGRTREAVDVLLDEVARHTPPHQGLVQLMHALHEVNTPGHIYRGFVVAGDASAPATGRDVQHWSGERRPVWFVFAGMGSQWPAMGAALMRLPLFAAAVQRCHAVLAPRGVDIVTVLTSNDPAVLHNILHCFVGIATVQVGLVDVLRAVGIEPDVIIGHSVGELGCAYADGCLSAEQTVLAAYARGRASLEAQLVPGAMAAVGLSAAEVAPLCPPDVDVACHNGPDSATISGPAASLRAFVESLKARGVFAKEVACGGIAYHSRYIAPAGELLLRSLKEVIPEPRPRSARWLSSSVGEAAWGLPEAQLCSAEYQTNNLLRPVQFEPLLTRVPEYAVAIEIAPHGLLQAILKRALPSDVLNVPLAQRGADSLDVLLNAIGRLYNAGLQPRPAALYPPPQWPVPRGTPMISPLVRWSHEDDWYVASFRTEKKADSAEITIILKPKTEESVFMEGHIIDGRPLLPATGYLKLVWEAVANLQGLLYTKTSIVFENVRFLRATRLPTADGEVLELKVIVHRGSGDWEVSDNGTVVACGRVRIPEDVEKEMISAPLQQRAPRTAPADAEEAAAAAATRAAAKPEGERGDNDDEEEEEQEEEAVAPAAAPVVGEEPPDFDLSAKHVYKCLRLRGYNYQGLFRSIHSVSSNGERATIRWSNWISFIDGMLQLRILPKESTQLYVPTSIQKLVVNIRRHFDAVNSMPSNRKLIEAQVVPELDLITTGTVEIRGLFATPIARRRTLAEPVLEHYEFVPYGSDAAAPSEEREWETAEALRVCVQLVQENRPPVTRTTPPVRVAEVVARGLTPLAPLLLAALADLPLVQAKATLFLEEGAEAEAGAGLPTADASKLAAERDLALLVLSDAGEGRSEALASAAVTMGAGGCLLARALAPGAVTALRTAAAAAGLQLALRMRVRGGAWLLLFRKGGWSAEPAQLHVVRVPELAEGEGEGEGEAAFAWVERLQAALRDPNPAEKRVALVARGPLNGALGLFNCLRQEPGAGPQLARLYLLPEEADVEDGAWDDAAALLERLRPRLELDLAVNVLQGGRWGCMRHLPLAAAPSVPVRHAFCETAVRGDLSSIGWLQGRIDPERWAALCVAPSSVGGTSSQLPCFLSAEHSYRLATCWCTCTMLR</sequence>
<dbReference type="SMART" id="SM00825">
    <property type="entry name" value="PKS_KS"/>
    <property type="match status" value="1"/>
</dbReference>
<dbReference type="PROSITE" id="PS52019">
    <property type="entry name" value="PKS_MFAS_DH"/>
    <property type="match status" value="1"/>
</dbReference>
<dbReference type="Gene3D" id="3.90.180.10">
    <property type="entry name" value="Medium-chain alcohol dehydrogenases, catalytic domain"/>
    <property type="match status" value="1"/>
</dbReference>
<feature type="active site" description="Proton acceptor; for dehydratase activity" evidence="1">
    <location>
        <position position="921"/>
    </location>
</feature>
<dbReference type="InterPro" id="IPR049900">
    <property type="entry name" value="PKS_mFAS_DH"/>
</dbReference>
<feature type="compositionally biased region" description="Acidic residues" evidence="2">
    <location>
        <begin position="1051"/>
        <end position="1064"/>
    </location>
</feature>
<dbReference type="InterPro" id="IPR016036">
    <property type="entry name" value="Malonyl_transacylase_ACP-bd"/>
</dbReference>
<evidence type="ECO:0000313" key="6">
    <source>
        <dbReference type="Proteomes" id="UP001378592"/>
    </source>
</evidence>
<dbReference type="PANTHER" id="PTHR43775:SF23">
    <property type="entry name" value="FATTY ACID SYNTHASE 3"/>
    <property type="match status" value="1"/>
</dbReference>
<proteinExistence type="predicted"/>
<evidence type="ECO:0000259" key="4">
    <source>
        <dbReference type="PROSITE" id="PS52019"/>
    </source>
</evidence>
<dbReference type="InterPro" id="IPR042104">
    <property type="entry name" value="PKS_dehydratase_sf"/>
</dbReference>
<dbReference type="SMART" id="SM00827">
    <property type="entry name" value="PKS_AT"/>
    <property type="match status" value="1"/>
</dbReference>
<dbReference type="PROSITE" id="PS52004">
    <property type="entry name" value="KS3_2"/>
    <property type="match status" value="1"/>
</dbReference>
<name>A0AAN9VAC8_9ORTH</name>
<evidence type="ECO:0000256" key="2">
    <source>
        <dbReference type="SAM" id="MobiDB-lite"/>
    </source>
</evidence>
<dbReference type="Pfam" id="PF21089">
    <property type="entry name" value="PKS_DH_N"/>
    <property type="match status" value="1"/>
</dbReference>
<dbReference type="CDD" id="cd00833">
    <property type="entry name" value="PKS"/>
    <property type="match status" value="1"/>
</dbReference>
<feature type="domain" description="PKS/mFAS DH" evidence="4">
    <location>
        <begin position="884"/>
        <end position="1204"/>
    </location>
</feature>
<evidence type="ECO:0008006" key="7">
    <source>
        <dbReference type="Google" id="ProtNLM"/>
    </source>
</evidence>
<organism evidence="5 6">
    <name type="scientific">Gryllus longicercus</name>
    <dbReference type="NCBI Taxonomy" id="2509291"/>
    <lineage>
        <taxon>Eukaryota</taxon>
        <taxon>Metazoa</taxon>
        <taxon>Ecdysozoa</taxon>
        <taxon>Arthropoda</taxon>
        <taxon>Hexapoda</taxon>
        <taxon>Insecta</taxon>
        <taxon>Pterygota</taxon>
        <taxon>Neoptera</taxon>
        <taxon>Polyneoptera</taxon>
        <taxon>Orthoptera</taxon>
        <taxon>Ensifera</taxon>
        <taxon>Gryllidea</taxon>
        <taxon>Grylloidea</taxon>
        <taxon>Gryllidae</taxon>
        <taxon>Gryllinae</taxon>
        <taxon>Gryllus</taxon>
    </lineage>
</organism>
<dbReference type="GO" id="GO:0006633">
    <property type="term" value="P:fatty acid biosynthetic process"/>
    <property type="evidence" value="ECO:0007669"/>
    <property type="project" value="TreeGrafter"/>
</dbReference>
<feature type="region of interest" description="Disordered" evidence="2">
    <location>
        <begin position="1017"/>
        <end position="1069"/>
    </location>
</feature>
<dbReference type="Gene3D" id="3.10.129.110">
    <property type="entry name" value="Polyketide synthase dehydratase"/>
    <property type="match status" value="2"/>
</dbReference>
<dbReference type="PANTHER" id="PTHR43775">
    <property type="entry name" value="FATTY ACID SYNTHASE"/>
    <property type="match status" value="1"/>
</dbReference>
<dbReference type="SUPFAM" id="SSF55048">
    <property type="entry name" value="Probable ACP-binding domain of malonyl-CoA ACP transacylase"/>
    <property type="match status" value="1"/>
</dbReference>
<feature type="compositionally biased region" description="Low complexity" evidence="2">
    <location>
        <begin position="10"/>
        <end position="21"/>
    </location>
</feature>
<dbReference type="InterPro" id="IPR014043">
    <property type="entry name" value="Acyl_transferase_dom"/>
</dbReference>
<accession>A0AAN9VAC8</accession>
<comment type="caution">
    <text evidence="5">The sequence shown here is derived from an EMBL/GenBank/DDBJ whole genome shotgun (WGS) entry which is preliminary data.</text>
</comment>
<evidence type="ECO:0000256" key="1">
    <source>
        <dbReference type="PROSITE-ProRule" id="PRU01363"/>
    </source>
</evidence>
<dbReference type="Pfam" id="PF00109">
    <property type="entry name" value="ketoacyl-synt"/>
    <property type="match status" value="1"/>
</dbReference>
<dbReference type="InterPro" id="IPR001227">
    <property type="entry name" value="Ac_transferase_dom_sf"/>
</dbReference>
<dbReference type="InterPro" id="IPR014030">
    <property type="entry name" value="Ketoacyl_synth_N"/>
</dbReference>
<dbReference type="Gene3D" id="3.40.47.10">
    <property type="match status" value="1"/>
</dbReference>
<feature type="region of interest" description="C-terminal hotdog fold" evidence="1">
    <location>
        <begin position="1079"/>
        <end position="1204"/>
    </location>
</feature>
<gene>
    <name evidence="5" type="ORF">R5R35_011033</name>
</gene>
<feature type="region of interest" description="Disordered" evidence="2">
    <location>
        <begin position="1"/>
        <end position="28"/>
    </location>
</feature>
<feature type="active site" description="Proton donor; for dehydratase activity" evidence="1">
    <location>
        <position position="1127"/>
    </location>
</feature>